<gene>
    <name evidence="1" type="ORF">GGR93_003361</name>
</gene>
<dbReference type="OrthoDB" id="7868508at2"/>
<name>A0A7W6Q5B7_9RHOB</name>
<dbReference type="AlphaFoldDB" id="A0A7W6Q5B7"/>
<dbReference type="EMBL" id="JACIFU010000004">
    <property type="protein sequence ID" value="MBB4175568.1"/>
    <property type="molecule type" value="Genomic_DNA"/>
</dbReference>
<dbReference type="RefSeq" id="WP_025056591.1">
    <property type="nucleotide sequence ID" value="NZ_JACIFU010000004.1"/>
</dbReference>
<evidence type="ECO:0000313" key="2">
    <source>
        <dbReference type="Proteomes" id="UP000565745"/>
    </source>
</evidence>
<reference evidence="1 2" key="1">
    <citation type="submission" date="2020-08" db="EMBL/GenBank/DDBJ databases">
        <title>Genomic Encyclopedia of Type Strains, Phase IV (KMG-IV): sequencing the most valuable type-strain genomes for metagenomic binning, comparative biology and taxonomic classification.</title>
        <authorList>
            <person name="Goeker M."/>
        </authorList>
    </citation>
    <scope>NUCLEOTIDE SEQUENCE [LARGE SCALE GENOMIC DNA]</scope>
    <source>
        <strain evidence="1 2">DSM 101015</strain>
    </source>
</reference>
<comment type="caution">
    <text evidence="1">The sequence shown here is derived from an EMBL/GenBank/DDBJ whole genome shotgun (WGS) entry which is preliminary data.</text>
</comment>
<keyword evidence="2" id="KW-1185">Reference proteome</keyword>
<proteinExistence type="predicted"/>
<dbReference type="Proteomes" id="UP000565745">
    <property type="component" value="Unassembled WGS sequence"/>
</dbReference>
<accession>A0A7W6Q5B7</accession>
<organism evidence="1 2">
    <name type="scientific">Sulfitobacter noctilucicola</name>
    <dbReference type="NCBI Taxonomy" id="1342301"/>
    <lineage>
        <taxon>Bacteria</taxon>
        <taxon>Pseudomonadati</taxon>
        <taxon>Pseudomonadota</taxon>
        <taxon>Alphaproteobacteria</taxon>
        <taxon>Rhodobacterales</taxon>
        <taxon>Roseobacteraceae</taxon>
        <taxon>Sulfitobacter</taxon>
    </lineage>
</organism>
<sequence length="134" mass="14894">MTTTPIKIIYHFKDGRRESLGTGTIDNSGIIDITAPRSGQEDYVKTEMGELNARDHVVLKEPPPADAPRGSVAKHKIYRDSVDFLPALKVYGMRVYGMEFVFDISRLLPGFGKDDPADGALEWRELPSILSDEA</sequence>
<protein>
    <submittedName>
        <fullName evidence="1">Uncharacterized protein</fullName>
    </submittedName>
</protein>
<evidence type="ECO:0000313" key="1">
    <source>
        <dbReference type="EMBL" id="MBB4175568.1"/>
    </source>
</evidence>